<feature type="domain" description="Cupin type-2" evidence="2">
    <location>
        <begin position="61"/>
        <end position="129"/>
    </location>
</feature>
<reference evidence="3 4" key="2">
    <citation type="submission" date="2018-03" db="EMBL/GenBank/DDBJ databases">
        <authorList>
            <person name="Keele B.F."/>
        </authorList>
    </citation>
    <scope>NUCLEOTIDE SEQUENCE [LARGE SCALE GENOMIC DNA]</scope>
    <source>
        <strain evidence="3 4">D13</strain>
    </source>
</reference>
<dbReference type="OrthoDB" id="287220at2"/>
<dbReference type="KEGG" id="xba:C7S18_03330"/>
<feature type="signal peptide" evidence="1">
    <location>
        <begin position="1"/>
        <end position="23"/>
    </location>
</feature>
<dbReference type="AlphaFoldDB" id="A0A2P1PYT1"/>
<evidence type="ECO:0000313" key="3">
    <source>
        <dbReference type="EMBL" id="AVP99990.1"/>
    </source>
</evidence>
<feature type="chain" id="PRO_5015177480" evidence="1">
    <location>
        <begin position="24"/>
        <end position="150"/>
    </location>
</feature>
<reference evidence="3 4" key="1">
    <citation type="submission" date="2018-03" db="EMBL/GenBank/DDBJ databases">
        <title>Ahniella affigens gen. nov., sp. nov., a gammaproteobacterium isolated from sandy soil near a stream.</title>
        <authorList>
            <person name="Ko Y."/>
            <person name="Kim J.-H."/>
        </authorList>
    </citation>
    <scope>NUCLEOTIDE SEQUENCE [LARGE SCALE GENOMIC DNA]</scope>
    <source>
        <strain evidence="3 4">D13</strain>
    </source>
</reference>
<dbReference type="RefSeq" id="WP_106893909.1">
    <property type="nucleotide sequence ID" value="NZ_CP027860.1"/>
</dbReference>
<dbReference type="Gene3D" id="2.60.120.10">
    <property type="entry name" value="Jelly Rolls"/>
    <property type="match status" value="1"/>
</dbReference>
<dbReference type="InterPro" id="IPR047142">
    <property type="entry name" value="OryJ/VirC-like"/>
</dbReference>
<dbReference type="EMBL" id="CP027860">
    <property type="protein sequence ID" value="AVP99990.1"/>
    <property type="molecule type" value="Genomic_DNA"/>
</dbReference>
<keyword evidence="1" id="KW-0732">Signal</keyword>
<organism evidence="3 4">
    <name type="scientific">Ahniella affigens</name>
    <dbReference type="NCBI Taxonomy" id="2021234"/>
    <lineage>
        <taxon>Bacteria</taxon>
        <taxon>Pseudomonadati</taxon>
        <taxon>Pseudomonadota</taxon>
        <taxon>Gammaproteobacteria</taxon>
        <taxon>Lysobacterales</taxon>
        <taxon>Rhodanobacteraceae</taxon>
        <taxon>Ahniella</taxon>
    </lineage>
</organism>
<evidence type="ECO:0000256" key="1">
    <source>
        <dbReference type="SAM" id="SignalP"/>
    </source>
</evidence>
<dbReference type="Proteomes" id="UP000241074">
    <property type="component" value="Chromosome"/>
</dbReference>
<gene>
    <name evidence="3" type="ORF">C7S18_03330</name>
</gene>
<dbReference type="CDD" id="cd02236">
    <property type="entry name" value="cupin_CV2614-like"/>
    <property type="match status" value="1"/>
</dbReference>
<protein>
    <submittedName>
        <fullName evidence="3">Cupin domain-containing protein</fullName>
    </submittedName>
</protein>
<keyword evidence="4" id="KW-1185">Reference proteome</keyword>
<dbReference type="PANTHER" id="PTHR36156:SF2">
    <property type="entry name" value="CUPIN TYPE-2 DOMAIN-CONTAINING PROTEIN"/>
    <property type="match status" value="1"/>
</dbReference>
<dbReference type="PANTHER" id="PTHR36156">
    <property type="entry name" value="SLR2101 PROTEIN"/>
    <property type="match status" value="1"/>
</dbReference>
<name>A0A2P1PYT1_9GAMM</name>
<evidence type="ECO:0000259" key="2">
    <source>
        <dbReference type="Pfam" id="PF07883"/>
    </source>
</evidence>
<evidence type="ECO:0000313" key="4">
    <source>
        <dbReference type="Proteomes" id="UP000241074"/>
    </source>
</evidence>
<dbReference type="SUPFAM" id="SSF51182">
    <property type="entry name" value="RmlC-like cupins"/>
    <property type="match status" value="1"/>
</dbReference>
<dbReference type="Pfam" id="PF07883">
    <property type="entry name" value="Cupin_2"/>
    <property type="match status" value="1"/>
</dbReference>
<accession>A0A2P1PYT1</accession>
<sequence length="150" mass="15968">MRCEITAGFLSLLLLAIASPSRAFEPSEALKVTPLLKTTTSWDGAALKYPEGEAEITGLQIEIAVGAETGWHLHPVSSFGMVLEGELEVSLRDGRKKLMKAGESLAEVVNTEHNGRNVGKVPVKLLVFYAGAKGVPLTIKSEPAKVDAAK</sequence>
<proteinExistence type="predicted"/>
<dbReference type="InterPro" id="IPR014710">
    <property type="entry name" value="RmlC-like_jellyroll"/>
</dbReference>
<dbReference type="InterPro" id="IPR011051">
    <property type="entry name" value="RmlC_Cupin_sf"/>
</dbReference>
<dbReference type="InterPro" id="IPR013096">
    <property type="entry name" value="Cupin_2"/>
</dbReference>